<reference evidence="2 3" key="2">
    <citation type="submission" date="2009-02" db="EMBL/GenBank/DDBJ databases">
        <title>Draft genome sequence of Clostridium methylpentosum (DSM 5476).</title>
        <authorList>
            <person name="Sudarsanam P."/>
            <person name="Ley R."/>
            <person name="Guruge J."/>
            <person name="Turnbaugh P.J."/>
            <person name="Mahowald M."/>
            <person name="Liep D."/>
            <person name="Gordon J."/>
        </authorList>
    </citation>
    <scope>NUCLEOTIDE SEQUENCE [LARGE SCALE GENOMIC DNA]</scope>
    <source>
        <strain evidence="2 3">DSM 5476</strain>
    </source>
</reference>
<evidence type="ECO:0000313" key="2">
    <source>
        <dbReference type="EMBL" id="EEG31527.1"/>
    </source>
</evidence>
<dbReference type="STRING" id="537013.CLOSTMETH_00837"/>
<evidence type="ECO:0000313" key="3">
    <source>
        <dbReference type="Proteomes" id="UP000003340"/>
    </source>
</evidence>
<gene>
    <name evidence="2" type="ORF">CLOSTMETH_00837</name>
</gene>
<dbReference type="InterPro" id="IPR036365">
    <property type="entry name" value="PGBD-like_sf"/>
</dbReference>
<proteinExistence type="predicted"/>
<dbReference type="InterPro" id="IPR036366">
    <property type="entry name" value="PGBDSf"/>
</dbReference>
<organism evidence="2 3">
    <name type="scientific">[Clostridium] methylpentosum DSM 5476</name>
    <dbReference type="NCBI Taxonomy" id="537013"/>
    <lineage>
        <taxon>Bacteria</taxon>
        <taxon>Bacillati</taxon>
        <taxon>Bacillota</taxon>
        <taxon>Clostridia</taxon>
        <taxon>Eubacteriales</taxon>
        <taxon>Oscillospiraceae</taxon>
        <taxon>Oscillospiraceae incertae sedis</taxon>
    </lineage>
</organism>
<accession>C0EAI2</accession>
<reference evidence="2 3" key="1">
    <citation type="submission" date="2009-01" db="EMBL/GenBank/DDBJ databases">
        <authorList>
            <person name="Fulton L."/>
            <person name="Clifton S."/>
            <person name="Fulton B."/>
            <person name="Xu J."/>
            <person name="Minx P."/>
            <person name="Pepin K.H."/>
            <person name="Johnson M."/>
            <person name="Bhonagiri V."/>
            <person name="Nash W.E."/>
            <person name="Mardis E.R."/>
            <person name="Wilson R.K."/>
        </authorList>
    </citation>
    <scope>NUCLEOTIDE SEQUENCE [LARGE SCALE GENOMIC DNA]</scope>
    <source>
        <strain evidence="2 3">DSM 5476</strain>
    </source>
</reference>
<dbReference type="Gene3D" id="1.10.101.10">
    <property type="entry name" value="PGBD-like superfamily/PGBD"/>
    <property type="match status" value="1"/>
</dbReference>
<sequence>MKIPAGPRPERAALWARSTWYRINAIYNGIKWLNELESERLTPEGADLAFSKILEEGNIGAEVRPVQQLRAVINIPDGQIPVRIQDRIVDQNRKDALTTFQLWYALVPDGVLDRETWNKINEPPSPSCRSTACPRATSCILSHSPR</sequence>
<evidence type="ECO:0000259" key="1">
    <source>
        <dbReference type="Pfam" id="PF01471"/>
    </source>
</evidence>
<feature type="domain" description="Peptidoglycan binding-like" evidence="1">
    <location>
        <begin position="86"/>
        <end position="120"/>
    </location>
</feature>
<dbReference type="Proteomes" id="UP000003340">
    <property type="component" value="Unassembled WGS sequence"/>
</dbReference>
<dbReference type="SUPFAM" id="SSF47090">
    <property type="entry name" value="PGBD-like"/>
    <property type="match status" value="1"/>
</dbReference>
<protein>
    <submittedName>
        <fullName evidence="2">Putative peptidoglycan binding domain protein</fullName>
    </submittedName>
</protein>
<keyword evidence="3" id="KW-1185">Reference proteome</keyword>
<dbReference type="AlphaFoldDB" id="C0EAI2"/>
<dbReference type="EMBL" id="ACEC01000032">
    <property type="protein sequence ID" value="EEG31527.1"/>
    <property type="molecule type" value="Genomic_DNA"/>
</dbReference>
<dbReference type="HOGENOM" id="CLU_1774157_0_0_9"/>
<dbReference type="InterPro" id="IPR002477">
    <property type="entry name" value="Peptidoglycan-bd-like"/>
</dbReference>
<dbReference type="Pfam" id="PF01471">
    <property type="entry name" value="PG_binding_1"/>
    <property type="match status" value="1"/>
</dbReference>
<comment type="caution">
    <text evidence="2">The sequence shown here is derived from an EMBL/GenBank/DDBJ whole genome shotgun (WGS) entry which is preliminary data.</text>
</comment>
<name>C0EAI2_9FIRM</name>